<evidence type="ECO:0000313" key="2">
    <source>
        <dbReference type="WBParaSite" id="PEQ_0000488801-mRNA-1"/>
    </source>
</evidence>
<reference evidence="2" key="1">
    <citation type="submission" date="2022-11" db="UniProtKB">
        <authorList>
            <consortium name="WormBaseParasite"/>
        </authorList>
    </citation>
    <scope>IDENTIFICATION</scope>
</reference>
<organism evidence="1 2">
    <name type="scientific">Parascaris equorum</name>
    <name type="common">Equine roundworm</name>
    <dbReference type="NCBI Taxonomy" id="6256"/>
    <lineage>
        <taxon>Eukaryota</taxon>
        <taxon>Metazoa</taxon>
        <taxon>Ecdysozoa</taxon>
        <taxon>Nematoda</taxon>
        <taxon>Chromadorea</taxon>
        <taxon>Rhabditida</taxon>
        <taxon>Spirurina</taxon>
        <taxon>Ascaridomorpha</taxon>
        <taxon>Ascaridoidea</taxon>
        <taxon>Ascarididae</taxon>
        <taxon>Parascaris</taxon>
    </lineage>
</organism>
<dbReference type="Proteomes" id="UP000887564">
    <property type="component" value="Unplaced"/>
</dbReference>
<protein>
    <submittedName>
        <fullName evidence="2">Uncharacterized protein</fullName>
    </submittedName>
</protein>
<keyword evidence="1" id="KW-1185">Reference proteome</keyword>
<dbReference type="WBParaSite" id="PEQ_0000488801-mRNA-1">
    <property type="protein sequence ID" value="PEQ_0000488801-mRNA-1"/>
    <property type="gene ID" value="PEQ_0000488801"/>
</dbReference>
<accession>A0A914REG2</accession>
<evidence type="ECO:0000313" key="1">
    <source>
        <dbReference type="Proteomes" id="UP000887564"/>
    </source>
</evidence>
<sequence>MITMLHLENWWMVGIHSKSSNHTAQLKDTVYKGVKQQLKFVSRIVVKYDDRIC</sequence>
<dbReference type="AlphaFoldDB" id="A0A914REG2"/>
<proteinExistence type="predicted"/>
<name>A0A914REG2_PAREQ</name>